<protein>
    <submittedName>
        <fullName evidence="2">Aminopeptidase P family protein</fullName>
    </submittedName>
</protein>
<accession>A0A9X2FGY1</accession>
<evidence type="ECO:0000259" key="1">
    <source>
        <dbReference type="Pfam" id="PF00557"/>
    </source>
</evidence>
<keyword evidence="2" id="KW-0645">Protease</keyword>
<dbReference type="Gene3D" id="3.90.230.10">
    <property type="entry name" value="Creatinase/methionine aminopeptidase superfamily"/>
    <property type="match status" value="1"/>
</dbReference>
<dbReference type="InterPro" id="IPR000994">
    <property type="entry name" value="Pept_M24"/>
</dbReference>
<dbReference type="Pfam" id="PF00557">
    <property type="entry name" value="Peptidase_M24"/>
    <property type="match status" value="1"/>
</dbReference>
<dbReference type="SUPFAM" id="SSF55920">
    <property type="entry name" value="Creatinase/aminopeptidase"/>
    <property type="match status" value="1"/>
</dbReference>
<reference evidence="2" key="1">
    <citation type="submission" date="2022-06" db="EMBL/GenBank/DDBJ databases">
        <title>Aeoliella straminimaris, a novel planctomycete from sediments.</title>
        <authorList>
            <person name="Vitorino I.R."/>
            <person name="Lage O.M."/>
        </authorList>
    </citation>
    <scope>NUCLEOTIDE SEQUENCE</scope>
    <source>
        <strain evidence="2">ICT_H6.2</strain>
    </source>
</reference>
<dbReference type="GO" id="GO:0004177">
    <property type="term" value="F:aminopeptidase activity"/>
    <property type="evidence" value="ECO:0007669"/>
    <property type="project" value="UniProtKB-KW"/>
</dbReference>
<dbReference type="EMBL" id="JAMXLR010000072">
    <property type="protein sequence ID" value="MCO6046339.1"/>
    <property type="molecule type" value="Genomic_DNA"/>
</dbReference>
<keyword evidence="2" id="KW-0378">Hydrolase</keyword>
<name>A0A9X2FGY1_9BACT</name>
<keyword evidence="3" id="KW-1185">Reference proteome</keyword>
<dbReference type="InterPro" id="IPR036005">
    <property type="entry name" value="Creatinase/aminopeptidase-like"/>
</dbReference>
<keyword evidence="2" id="KW-0031">Aminopeptidase</keyword>
<feature type="domain" description="Peptidase M24" evidence="1">
    <location>
        <begin position="175"/>
        <end position="385"/>
    </location>
</feature>
<organism evidence="2 3">
    <name type="scientific">Aeoliella straminimaris</name>
    <dbReference type="NCBI Taxonomy" id="2954799"/>
    <lineage>
        <taxon>Bacteria</taxon>
        <taxon>Pseudomonadati</taxon>
        <taxon>Planctomycetota</taxon>
        <taxon>Planctomycetia</taxon>
        <taxon>Pirellulales</taxon>
        <taxon>Lacipirellulaceae</taxon>
        <taxon>Aeoliella</taxon>
    </lineage>
</organism>
<sequence>MSFPTVLPVREQARIVNQTLAKRFERLLPAVMRETGFDAWLIIGHEDNHDPVFYTIVPMEVWAPILQVVLFFDTGSEVERINLSRTNMLGLMPPSPWGPLGEKDQWQVLREVLEQRSPQRIGINTSDVIWAADGLTASLKDRLFESLGSDLASRCESAEPLAIRWLETRLPEELELYEQACAIAHAMIRHCFSRQAITPGVTTTEDLEWTYWQLATDLGLPLSFKPFFRLYRDERTTPAEGTNSKVIQPGDMLHCDVGVEYLRLTTDHQELAYVLRPGETEAPEGLRRGLREANRLQDVFTQSWECGLSGNAILERALQRADAEGISHPKIYSHSLGHLLHEPGPLMGLPWQQTAIPGRGDVVMHENTAYTVELRVDVEVPEWGGQLVAFPIEQDAAITANGVHYIDGRQTDLHLV</sequence>
<proteinExistence type="predicted"/>
<dbReference type="Proteomes" id="UP001155241">
    <property type="component" value="Unassembled WGS sequence"/>
</dbReference>
<gene>
    <name evidence="2" type="ORF">NG895_20765</name>
</gene>
<dbReference type="AlphaFoldDB" id="A0A9X2FGY1"/>
<evidence type="ECO:0000313" key="3">
    <source>
        <dbReference type="Proteomes" id="UP001155241"/>
    </source>
</evidence>
<dbReference type="RefSeq" id="WP_252854451.1">
    <property type="nucleotide sequence ID" value="NZ_JAMXLR010000072.1"/>
</dbReference>
<evidence type="ECO:0000313" key="2">
    <source>
        <dbReference type="EMBL" id="MCO6046339.1"/>
    </source>
</evidence>
<comment type="caution">
    <text evidence="2">The sequence shown here is derived from an EMBL/GenBank/DDBJ whole genome shotgun (WGS) entry which is preliminary data.</text>
</comment>